<feature type="transmembrane region" description="Helical" evidence="19">
    <location>
        <begin position="56"/>
        <end position="75"/>
    </location>
</feature>
<evidence type="ECO:0000256" key="12">
    <source>
        <dbReference type="ARBA" id="ARBA00022989"/>
    </source>
</evidence>
<dbReference type="NCBIfam" id="NF001277">
    <property type="entry name" value="PRK00235.1-3"/>
    <property type="match status" value="1"/>
</dbReference>
<dbReference type="GO" id="GO:0009236">
    <property type="term" value="P:cobalamin biosynthetic process"/>
    <property type="evidence" value="ECO:0007669"/>
    <property type="project" value="UniProtKB-UniRule"/>
</dbReference>
<dbReference type="UniPathway" id="UPA00148">
    <property type="reaction ID" value="UER00238"/>
</dbReference>
<evidence type="ECO:0000256" key="9">
    <source>
        <dbReference type="ARBA" id="ARBA00022679"/>
    </source>
</evidence>
<comment type="cofactor">
    <cofactor evidence="1 19">
        <name>Mg(2+)</name>
        <dbReference type="ChEBI" id="CHEBI:18420"/>
    </cofactor>
</comment>
<feature type="transmembrane region" description="Helical" evidence="19">
    <location>
        <begin position="129"/>
        <end position="148"/>
    </location>
</feature>
<evidence type="ECO:0000256" key="10">
    <source>
        <dbReference type="ARBA" id="ARBA00022692"/>
    </source>
</evidence>
<evidence type="ECO:0000256" key="18">
    <source>
        <dbReference type="ARBA" id="ARBA00049504"/>
    </source>
</evidence>
<evidence type="ECO:0000313" key="21">
    <source>
        <dbReference type="Proteomes" id="UP000462435"/>
    </source>
</evidence>
<evidence type="ECO:0000256" key="13">
    <source>
        <dbReference type="ARBA" id="ARBA00023136"/>
    </source>
</evidence>
<dbReference type="NCBIfam" id="TIGR00317">
    <property type="entry name" value="cobS"/>
    <property type="match status" value="1"/>
</dbReference>
<keyword evidence="8 19" id="KW-0169">Cobalamin biosynthesis</keyword>
<keyword evidence="7 19" id="KW-1003">Cell membrane</keyword>
<comment type="similarity">
    <text evidence="4 19">Belongs to the CobS family.</text>
</comment>
<evidence type="ECO:0000256" key="8">
    <source>
        <dbReference type="ARBA" id="ARBA00022573"/>
    </source>
</evidence>
<dbReference type="AlphaFoldDB" id="A0A7V8JSY5"/>
<evidence type="ECO:0000256" key="14">
    <source>
        <dbReference type="ARBA" id="ARBA00025228"/>
    </source>
</evidence>
<dbReference type="InterPro" id="IPR003805">
    <property type="entry name" value="CobS"/>
</dbReference>
<keyword evidence="12 19" id="KW-1133">Transmembrane helix</keyword>
<evidence type="ECO:0000256" key="1">
    <source>
        <dbReference type="ARBA" id="ARBA00001946"/>
    </source>
</evidence>
<feature type="transmembrane region" description="Helical" evidence="19">
    <location>
        <begin position="81"/>
        <end position="99"/>
    </location>
</feature>
<feature type="transmembrane region" description="Helical" evidence="19">
    <location>
        <begin position="26"/>
        <end position="44"/>
    </location>
</feature>
<evidence type="ECO:0000256" key="7">
    <source>
        <dbReference type="ARBA" id="ARBA00022475"/>
    </source>
</evidence>
<evidence type="ECO:0000256" key="6">
    <source>
        <dbReference type="ARBA" id="ARBA00015850"/>
    </source>
</evidence>
<comment type="subcellular location">
    <subcellularLocation>
        <location evidence="2 19">Cell membrane</location>
        <topology evidence="2 19">Multi-pass membrane protein</topology>
    </subcellularLocation>
</comment>
<keyword evidence="13 19" id="KW-0472">Membrane</keyword>
<dbReference type="EMBL" id="WNDX01000163">
    <property type="protein sequence ID" value="KAF1038550.1"/>
    <property type="molecule type" value="Genomic_DNA"/>
</dbReference>
<dbReference type="GO" id="GO:0051073">
    <property type="term" value="F:adenosylcobinamide-GDP ribazoletransferase activity"/>
    <property type="evidence" value="ECO:0007669"/>
    <property type="project" value="UniProtKB-UniRule"/>
</dbReference>
<keyword evidence="11 19" id="KW-0460">Magnesium</keyword>
<dbReference type="GO" id="GO:0005886">
    <property type="term" value="C:plasma membrane"/>
    <property type="evidence" value="ECO:0007669"/>
    <property type="project" value="UniProtKB-SubCell"/>
</dbReference>
<keyword evidence="10 19" id="KW-0812">Transmembrane</keyword>
<keyword evidence="9 19" id="KW-0808">Transferase</keyword>
<dbReference type="EC" id="2.7.8.26" evidence="5 19"/>
<comment type="pathway">
    <text evidence="3 19">Cofactor biosynthesis; adenosylcobalamin biosynthesis; adenosylcobalamin from cob(II)yrinate a,c-diamide: step 7/7.</text>
</comment>
<evidence type="ECO:0000256" key="4">
    <source>
        <dbReference type="ARBA" id="ARBA00010561"/>
    </source>
</evidence>
<dbReference type="GO" id="GO:0008818">
    <property type="term" value="F:cobalamin 5'-phosphate synthase activity"/>
    <property type="evidence" value="ECO:0007669"/>
    <property type="project" value="UniProtKB-UniRule"/>
</dbReference>
<comment type="catalytic activity">
    <reaction evidence="17 19">
        <text>alpha-ribazole + adenosylcob(III)inamide-GDP = adenosylcob(III)alamin + GMP + H(+)</text>
        <dbReference type="Rhea" id="RHEA:16049"/>
        <dbReference type="ChEBI" id="CHEBI:10329"/>
        <dbReference type="ChEBI" id="CHEBI:15378"/>
        <dbReference type="ChEBI" id="CHEBI:18408"/>
        <dbReference type="ChEBI" id="CHEBI:58115"/>
        <dbReference type="ChEBI" id="CHEBI:60487"/>
        <dbReference type="EC" id="2.7.8.26"/>
    </reaction>
</comment>
<sequence length="279" mass="30379">MAEQPSGQAHPATATTRRGALHQLRLFFIALQFFTRLPIPRWVGFHPDWLQRSTRYFPLVGWIVAWATALVYVLAAQFWPHAVAVLLSTAAGIWLTGAFHEDGFADVCDGLGGGATRERALDIMRDSRVGAYGAIGIAMLLVTKLVALNGLLPFQVLAALGMAHPLSRWLATCLIWRLEYVREEGKAKPLAQHMSHGEFLLATVWAILPVIGVVTLGMMSWQRVAAGIFLAALAAAWLARRFVKRLGGYTGDCLGAVQQLSETAFYLGALATVPAIFGN</sequence>
<feature type="transmembrane region" description="Helical" evidence="19">
    <location>
        <begin position="199"/>
        <end position="218"/>
    </location>
</feature>
<comment type="caution">
    <text evidence="20">The sequence shown here is derived from an EMBL/GenBank/DDBJ whole genome shotgun (WGS) entry which is preliminary data.</text>
</comment>
<evidence type="ECO:0000256" key="3">
    <source>
        <dbReference type="ARBA" id="ARBA00004663"/>
    </source>
</evidence>
<comment type="catalytic activity">
    <reaction evidence="18 19">
        <text>alpha-ribazole 5'-phosphate + adenosylcob(III)inamide-GDP = adenosylcob(III)alamin 5'-phosphate + GMP + H(+)</text>
        <dbReference type="Rhea" id="RHEA:23560"/>
        <dbReference type="ChEBI" id="CHEBI:15378"/>
        <dbReference type="ChEBI" id="CHEBI:57918"/>
        <dbReference type="ChEBI" id="CHEBI:58115"/>
        <dbReference type="ChEBI" id="CHEBI:60487"/>
        <dbReference type="ChEBI" id="CHEBI:60493"/>
        <dbReference type="EC" id="2.7.8.26"/>
    </reaction>
</comment>
<dbReference type="PANTHER" id="PTHR34148">
    <property type="entry name" value="ADENOSYLCOBINAMIDE-GDP RIBAZOLETRANSFERASE"/>
    <property type="match status" value="1"/>
</dbReference>
<feature type="transmembrane region" description="Helical" evidence="19">
    <location>
        <begin position="224"/>
        <end position="243"/>
    </location>
</feature>
<evidence type="ECO:0000256" key="15">
    <source>
        <dbReference type="ARBA" id="ARBA00032605"/>
    </source>
</evidence>
<proteinExistence type="inferred from homology"/>
<protein>
    <recommendedName>
        <fullName evidence="6 19">Adenosylcobinamide-GDP ribazoletransferase</fullName>
        <ecNumber evidence="5 19">2.7.8.26</ecNumber>
    </recommendedName>
    <alternativeName>
        <fullName evidence="16 19">Cobalamin synthase</fullName>
    </alternativeName>
    <alternativeName>
        <fullName evidence="15 19">Cobalamin-5'-phosphate synthase</fullName>
    </alternativeName>
</protein>
<evidence type="ECO:0000256" key="11">
    <source>
        <dbReference type="ARBA" id="ARBA00022842"/>
    </source>
</evidence>
<accession>A0A7V8JSY5</accession>
<evidence type="ECO:0000256" key="5">
    <source>
        <dbReference type="ARBA" id="ARBA00013200"/>
    </source>
</evidence>
<gene>
    <name evidence="19 20" type="primary">cobS</name>
    <name evidence="20" type="ORF">GAK35_03777</name>
</gene>
<dbReference type="Proteomes" id="UP000462435">
    <property type="component" value="Unassembled WGS sequence"/>
</dbReference>
<dbReference type="Pfam" id="PF02654">
    <property type="entry name" value="CobS"/>
    <property type="match status" value="1"/>
</dbReference>
<reference evidence="21" key="1">
    <citation type="journal article" date="2020" name="MBio">
        <title>Horizontal gene transfer to a defensive symbiont with a reduced genome amongst a multipartite beetle microbiome.</title>
        <authorList>
            <person name="Waterworth S.C."/>
            <person name="Florez L.V."/>
            <person name="Rees E.R."/>
            <person name="Hertweck C."/>
            <person name="Kaltenpoth M."/>
            <person name="Kwan J.C."/>
        </authorList>
    </citation>
    <scope>NUCLEOTIDE SEQUENCE [LARGE SCALE GENOMIC DNA]</scope>
</reference>
<comment type="function">
    <text evidence="14 19">Joins adenosylcobinamide-GDP and alpha-ribazole to generate adenosylcobalamin (Ado-cobalamin). Also synthesizes adenosylcobalamin 5'-phosphate from adenosylcobinamide-GDP and alpha-ribazole 5'-phosphate.</text>
</comment>
<evidence type="ECO:0000313" key="20">
    <source>
        <dbReference type="EMBL" id="KAF1038550.1"/>
    </source>
</evidence>
<evidence type="ECO:0000256" key="17">
    <source>
        <dbReference type="ARBA" id="ARBA00048623"/>
    </source>
</evidence>
<evidence type="ECO:0000256" key="19">
    <source>
        <dbReference type="HAMAP-Rule" id="MF_00719"/>
    </source>
</evidence>
<dbReference type="HAMAP" id="MF_00719">
    <property type="entry name" value="CobS"/>
    <property type="match status" value="1"/>
</dbReference>
<evidence type="ECO:0000256" key="2">
    <source>
        <dbReference type="ARBA" id="ARBA00004651"/>
    </source>
</evidence>
<evidence type="ECO:0000256" key="16">
    <source>
        <dbReference type="ARBA" id="ARBA00032853"/>
    </source>
</evidence>
<organism evidence="20 21">
    <name type="scientific">Herbaspirillum frisingense</name>
    <dbReference type="NCBI Taxonomy" id="92645"/>
    <lineage>
        <taxon>Bacteria</taxon>
        <taxon>Pseudomonadati</taxon>
        <taxon>Pseudomonadota</taxon>
        <taxon>Betaproteobacteria</taxon>
        <taxon>Burkholderiales</taxon>
        <taxon>Oxalobacteraceae</taxon>
        <taxon>Herbaspirillum</taxon>
    </lineage>
</organism>
<name>A0A7V8JSY5_9BURK</name>
<dbReference type="PANTHER" id="PTHR34148:SF1">
    <property type="entry name" value="ADENOSYLCOBINAMIDE-GDP RIBAZOLETRANSFERASE"/>
    <property type="match status" value="1"/>
</dbReference>